<dbReference type="KEGG" id="adl:AURDEDRAFT_127849"/>
<feature type="compositionally biased region" description="Low complexity" evidence="1">
    <location>
        <begin position="116"/>
        <end position="129"/>
    </location>
</feature>
<dbReference type="InParanoid" id="J0WY15"/>
<reference evidence="3" key="1">
    <citation type="journal article" date="2012" name="Science">
        <title>The Paleozoic origin of enzymatic lignin decomposition reconstructed from 31 fungal genomes.</title>
        <authorList>
            <person name="Floudas D."/>
            <person name="Binder M."/>
            <person name="Riley R."/>
            <person name="Barry K."/>
            <person name="Blanchette R.A."/>
            <person name="Henrissat B."/>
            <person name="Martinez A.T."/>
            <person name="Otillar R."/>
            <person name="Spatafora J.W."/>
            <person name="Yadav J.S."/>
            <person name="Aerts A."/>
            <person name="Benoit I."/>
            <person name="Boyd A."/>
            <person name="Carlson A."/>
            <person name="Copeland A."/>
            <person name="Coutinho P.M."/>
            <person name="de Vries R.P."/>
            <person name="Ferreira P."/>
            <person name="Findley K."/>
            <person name="Foster B."/>
            <person name="Gaskell J."/>
            <person name="Glotzer D."/>
            <person name="Gorecki P."/>
            <person name="Heitman J."/>
            <person name="Hesse C."/>
            <person name="Hori C."/>
            <person name="Igarashi K."/>
            <person name="Jurgens J.A."/>
            <person name="Kallen N."/>
            <person name="Kersten P."/>
            <person name="Kohler A."/>
            <person name="Kuees U."/>
            <person name="Kumar T.K.A."/>
            <person name="Kuo A."/>
            <person name="LaButti K."/>
            <person name="Larrondo L.F."/>
            <person name="Lindquist E."/>
            <person name="Ling A."/>
            <person name="Lombard V."/>
            <person name="Lucas S."/>
            <person name="Lundell T."/>
            <person name="Martin R."/>
            <person name="McLaughlin D.J."/>
            <person name="Morgenstern I."/>
            <person name="Morin E."/>
            <person name="Murat C."/>
            <person name="Nagy L.G."/>
            <person name="Nolan M."/>
            <person name="Ohm R.A."/>
            <person name="Patyshakuliyeva A."/>
            <person name="Rokas A."/>
            <person name="Ruiz-Duenas F.J."/>
            <person name="Sabat G."/>
            <person name="Salamov A."/>
            <person name="Samejima M."/>
            <person name="Schmutz J."/>
            <person name="Slot J.C."/>
            <person name="St John F."/>
            <person name="Stenlid J."/>
            <person name="Sun H."/>
            <person name="Sun S."/>
            <person name="Syed K."/>
            <person name="Tsang A."/>
            <person name="Wiebenga A."/>
            <person name="Young D."/>
            <person name="Pisabarro A."/>
            <person name="Eastwood D.C."/>
            <person name="Martin F."/>
            <person name="Cullen D."/>
            <person name="Grigoriev I.V."/>
            <person name="Hibbett D.S."/>
        </authorList>
    </citation>
    <scope>NUCLEOTIDE SEQUENCE [LARGE SCALE GENOMIC DNA]</scope>
    <source>
        <strain evidence="3">TFB10046</strain>
    </source>
</reference>
<feature type="compositionally biased region" description="Polar residues" evidence="1">
    <location>
        <begin position="105"/>
        <end position="115"/>
    </location>
</feature>
<feature type="region of interest" description="Disordered" evidence="1">
    <location>
        <begin position="1"/>
        <end position="35"/>
    </location>
</feature>
<proteinExistence type="predicted"/>
<evidence type="ECO:0000313" key="3">
    <source>
        <dbReference type="Proteomes" id="UP000006514"/>
    </source>
</evidence>
<organism evidence="2 3">
    <name type="scientific">Auricularia subglabra (strain TFB-10046 / SS5)</name>
    <name type="common">White-rot fungus</name>
    <name type="synonym">Auricularia delicata (strain TFB10046)</name>
    <dbReference type="NCBI Taxonomy" id="717982"/>
    <lineage>
        <taxon>Eukaryota</taxon>
        <taxon>Fungi</taxon>
        <taxon>Dikarya</taxon>
        <taxon>Basidiomycota</taxon>
        <taxon>Agaricomycotina</taxon>
        <taxon>Agaricomycetes</taxon>
        <taxon>Auriculariales</taxon>
        <taxon>Auriculariaceae</taxon>
        <taxon>Auricularia</taxon>
    </lineage>
</organism>
<evidence type="ECO:0000313" key="2">
    <source>
        <dbReference type="EMBL" id="EJD40196.1"/>
    </source>
</evidence>
<evidence type="ECO:0000256" key="1">
    <source>
        <dbReference type="SAM" id="MobiDB-lite"/>
    </source>
</evidence>
<gene>
    <name evidence="2" type="ORF">AURDEDRAFT_127849</name>
</gene>
<dbReference type="AlphaFoldDB" id="J0WY15"/>
<dbReference type="EMBL" id="JH687805">
    <property type="protein sequence ID" value="EJD40196.1"/>
    <property type="molecule type" value="Genomic_DNA"/>
</dbReference>
<protein>
    <submittedName>
        <fullName evidence="2">Uncharacterized protein</fullName>
    </submittedName>
</protein>
<sequence length="129" mass="13461">MQSENTQDNASASSAGQTGAESNTQQPAAFNPEEAFEPITVEDIIAVHFGLRPLVTYEDIFGNGTHTAQPGGATVALTHEDFIRELEFAEFCIALEAAYQATLGPQAQATNPSSETQATAGQGGANTTT</sequence>
<keyword evidence="3" id="KW-1185">Reference proteome</keyword>
<feature type="compositionally biased region" description="Polar residues" evidence="1">
    <location>
        <begin position="1"/>
        <end position="28"/>
    </location>
</feature>
<dbReference type="Proteomes" id="UP000006514">
    <property type="component" value="Unassembled WGS sequence"/>
</dbReference>
<accession>J0WY15</accession>
<name>J0WY15_AURST</name>
<feature type="region of interest" description="Disordered" evidence="1">
    <location>
        <begin position="105"/>
        <end position="129"/>
    </location>
</feature>